<feature type="transmembrane region" description="Helical" evidence="4">
    <location>
        <begin position="573"/>
        <end position="594"/>
    </location>
</feature>
<dbReference type="Gene3D" id="3.30.40.10">
    <property type="entry name" value="Zinc/RING finger domain, C3HC4 (zinc finger)"/>
    <property type="match status" value="1"/>
</dbReference>
<dbReference type="PROSITE" id="PS51292">
    <property type="entry name" value="ZF_RING_CH"/>
    <property type="match status" value="1"/>
</dbReference>
<evidence type="ECO:0000256" key="1">
    <source>
        <dbReference type="ARBA" id="ARBA00022723"/>
    </source>
</evidence>
<feature type="transmembrane region" description="Helical" evidence="4">
    <location>
        <begin position="237"/>
        <end position="258"/>
    </location>
</feature>
<dbReference type="Proteomes" id="UP000440578">
    <property type="component" value="Unassembled WGS sequence"/>
</dbReference>
<dbReference type="SUPFAM" id="SSF57850">
    <property type="entry name" value="RING/U-box"/>
    <property type="match status" value="1"/>
</dbReference>
<keyword evidence="4" id="KW-0472">Membrane</keyword>
<keyword evidence="1" id="KW-0479">Metal-binding</keyword>
<feature type="transmembrane region" description="Helical" evidence="4">
    <location>
        <begin position="600"/>
        <end position="621"/>
    </location>
</feature>
<accession>A0A6A4WPD8</accession>
<sequence length="691" mass="75785">MNDNAIWVQTAINSQILDNRSGERTLEAMTPFEGGLALVRHLRDLTLGRPAMANASCPADWCSHGECHNGTCLCEAAGAAAGFHRSAVHRVGCGLQSGGNSGKQPVIQFDGLRCDAPNLPYFVSFSAFFFLVGAVCLAQLVLCVRAEFARMKTPSLLRACRVTTQKALYVLIFAAAVLRGLYFAAPKLLDEEWTAGLLSAYYAVLLTGSSLIVCFWAEIFHLTDIRWDRPRFLSKSLLGFLAFNIITYSLLAAEIILTTNETDEQKPLTGSPALLQEFFVHVFNGCYAVLLFIVVVFFLIYGVEVYFKVRGGFMGQKVRLGGCGRRADTLPAPAPPPAAAPVSTSATWREEVPAEAPPAPATVRGKFVTNIGQKVNTSQLHQSRFGLISQAIMLMVTVCFLFSDILGEFWRYKVTLASRNVHDLVFRIVELGVVLWFPCVLWNSIRPEQLWILNPKQILRKLELEPAGAAVDRDEERKLQDAQASGVSCSRESLVECWVCYDTEVTEHSGPLIQPCECRGSTSVVHHDCLKKWLMECSETELGQLHCKVCGSAYQLESGGRAWLGRGLTVRHWLQTAVLVTVMCGAAAGCWAVMRFYLDAGIRTAAVGCVIIVYYVCLRFLGLNCLTASQRAQVSAVKIIGRRLSSLSPAGSPLRRQAKPSVAVVADDRRVDVLLTASGTDRLLPAHETPI</sequence>
<dbReference type="CDD" id="cd16495">
    <property type="entry name" value="RING_CH-C4HC3_MARCH"/>
    <property type="match status" value="1"/>
</dbReference>
<dbReference type="OrthoDB" id="2154780at2759"/>
<evidence type="ECO:0000313" key="7">
    <source>
        <dbReference type="Proteomes" id="UP000440578"/>
    </source>
</evidence>
<keyword evidence="4" id="KW-1133">Transmembrane helix</keyword>
<feature type="transmembrane region" description="Helical" evidence="4">
    <location>
        <begin position="391"/>
        <end position="412"/>
    </location>
</feature>
<feature type="domain" description="RING-CH-type" evidence="5">
    <location>
        <begin position="489"/>
        <end position="557"/>
    </location>
</feature>
<dbReference type="Pfam" id="PF12906">
    <property type="entry name" value="RINGv"/>
    <property type="match status" value="1"/>
</dbReference>
<proteinExistence type="predicted"/>
<dbReference type="GO" id="GO:0008270">
    <property type="term" value="F:zinc ion binding"/>
    <property type="evidence" value="ECO:0007669"/>
    <property type="project" value="UniProtKB-KW"/>
</dbReference>
<dbReference type="PANTHER" id="PTHR20893">
    <property type="entry name" value="LD08641P"/>
    <property type="match status" value="1"/>
</dbReference>
<comment type="caution">
    <text evidence="6">The sequence shown here is derived from an EMBL/GenBank/DDBJ whole genome shotgun (WGS) entry which is preliminary data.</text>
</comment>
<name>A0A6A4WPD8_AMPAM</name>
<evidence type="ECO:0000256" key="4">
    <source>
        <dbReference type="SAM" id="Phobius"/>
    </source>
</evidence>
<dbReference type="EMBL" id="VIIS01000468">
    <property type="protein sequence ID" value="KAF0308725.1"/>
    <property type="molecule type" value="Genomic_DNA"/>
</dbReference>
<keyword evidence="2" id="KW-0863">Zinc-finger</keyword>
<dbReference type="SMART" id="SM00744">
    <property type="entry name" value="RINGv"/>
    <property type="match status" value="1"/>
</dbReference>
<gene>
    <name evidence="6" type="primary">march5</name>
    <name evidence="6" type="ORF">FJT64_020083</name>
</gene>
<dbReference type="PANTHER" id="PTHR20893:SF2">
    <property type="entry name" value="LD08641P"/>
    <property type="match status" value="1"/>
</dbReference>
<feature type="transmembrane region" description="Helical" evidence="4">
    <location>
        <begin position="167"/>
        <end position="185"/>
    </location>
</feature>
<dbReference type="InterPro" id="IPR011016">
    <property type="entry name" value="Znf_RING-CH"/>
</dbReference>
<reference evidence="6 7" key="1">
    <citation type="submission" date="2019-07" db="EMBL/GenBank/DDBJ databases">
        <title>Draft genome assembly of a fouling barnacle, Amphibalanus amphitrite (Darwin, 1854): The first reference genome for Thecostraca.</title>
        <authorList>
            <person name="Kim W."/>
        </authorList>
    </citation>
    <scope>NUCLEOTIDE SEQUENCE [LARGE SCALE GENOMIC DNA]</scope>
    <source>
        <strain evidence="6">SNU_AA5</strain>
        <tissue evidence="6">Soma without cirri and trophi</tissue>
    </source>
</reference>
<evidence type="ECO:0000256" key="2">
    <source>
        <dbReference type="ARBA" id="ARBA00022771"/>
    </source>
</evidence>
<dbReference type="InterPro" id="IPR013083">
    <property type="entry name" value="Znf_RING/FYVE/PHD"/>
</dbReference>
<evidence type="ECO:0000313" key="6">
    <source>
        <dbReference type="EMBL" id="KAF0308725.1"/>
    </source>
</evidence>
<keyword evidence="4" id="KW-0812">Transmembrane</keyword>
<keyword evidence="7" id="KW-1185">Reference proteome</keyword>
<evidence type="ECO:0000256" key="3">
    <source>
        <dbReference type="ARBA" id="ARBA00022833"/>
    </source>
</evidence>
<keyword evidence="3" id="KW-0862">Zinc</keyword>
<protein>
    <submittedName>
        <fullName evidence="6">E3 ubiquitin-protein ligase MARCH5</fullName>
    </submittedName>
</protein>
<evidence type="ECO:0000259" key="5">
    <source>
        <dbReference type="PROSITE" id="PS51292"/>
    </source>
</evidence>
<feature type="transmembrane region" description="Helical" evidence="4">
    <location>
        <begin position="424"/>
        <end position="445"/>
    </location>
</feature>
<dbReference type="AlphaFoldDB" id="A0A6A4WPD8"/>
<feature type="transmembrane region" description="Helical" evidence="4">
    <location>
        <begin position="197"/>
        <end position="217"/>
    </location>
</feature>
<feature type="transmembrane region" description="Helical" evidence="4">
    <location>
        <begin position="278"/>
        <end position="307"/>
    </location>
</feature>
<organism evidence="6 7">
    <name type="scientific">Amphibalanus amphitrite</name>
    <name type="common">Striped barnacle</name>
    <name type="synonym">Balanus amphitrite</name>
    <dbReference type="NCBI Taxonomy" id="1232801"/>
    <lineage>
        <taxon>Eukaryota</taxon>
        <taxon>Metazoa</taxon>
        <taxon>Ecdysozoa</taxon>
        <taxon>Arthropoda</taxon>
        <taxon>Crustacea</taxon>
        <taxon>Multicrustacea</taxon>
        <taxon>Cirripedia</taxon>
        <taxon>Thoracica</taxon>
        <taxon>Thoracicalcarea</taxon>
        <taxon>Balanomorpha</taxon>
        <taxon>Balanoidea</taxon>
        <taxon>Balanidae</taxon>
        <taxon>Amphibalaninae</taxon>
        <taxon>Amphibalanus</taxon>
    </lineage>
</organism>
<feature type="transmembrane region" description="Helical" evidence="4">
    <location>
        <begin position="121"/>
        <end position="146"/>
    </location>
</feature>